<dbReference type="InterPro" id="IPR036097">
    <property type="entry name" value="HisK_dim/P_sf"/>
</dbReference>
<feature type="transmembrane region" description="Helical" evidence="20">
    <location>
        <begin position="36"/>
        <end position="58"/>
    </location>
</feature>
<dbReference type="Gene3D" id="3.30.565.10">
    <property type="entry name" value="Histidine kinase-like ATPase, C-terminal domain"/>
    <property type="match status" value="1"/>
</dbReference>
<dbReference type="InterPro" id="IPR036641">
    <property type="entry name" value="HPT_dom_sf"/>
</dbReference>
<evidence type="ECO:0000256" key="11">
    <source>
        <dbReference type="ARBA" id="ARBA00022840"/>
    </source>
</evidence>
<evidence type="ECO:0000256" key="7">
    <source>
        <dbReference type="ARBA" id="ARBA00022679"/>
    </source>
</evidence>
<dbReference type="InterPro" id="IPR011006">
    <property type="entry name" value="CheY-like_superfamily"/>
</dbReference>
<dbReference type="CDD" id="cd16922">
    <property type="entry name" value="HATPase_EvgS-ArcB-TorS-like"/>
    <property type="match status" value="1"/>
</dbReference>
<dbReference type="RefSeq" id="WP_173148796.1">
    <property type="nucleotide sequence ID" value="NZ_CP053985.1"/>
</dbReference>
<dbReference type="AlphaFoldDB" id="A0A7D4E159"/>
<dbReference type="Gene3D" id="1.20.120.160">
    <property type="entry name" value="HPT domain"/>
    <property type="match status" value="1"/>
</dbReference>
<dbReference type="Pfam" id="PF02518">
    <property type="entry name" value="HATPase_c"/>
    <property type="match status" value="1"/>
</dbReference>
<keyword evidence="9" id="KW-0732">Signal</keyword>
<proteinExistence type="predicted"/>
<name>A0A7D4E159_9BURK</name>
<evidence type="ECO:0000313" key="25">
    <source>
        <dbReference type="Proteomes" id="UP000500970"/>
    </source>
</evidence>
<dbReference type="SMART" id="SM00387">
    <property type="entry name" value="HATPase_c"/>
    <property type="match status" value="1"/>
</dbReference>
<evidence type="ECO:0000256" key="10">
    <source>
        <dbReference type="ARBA" id="ARBA00022777"/>
    </source>
</evidence>
<evidence type="ECO:0000256" key="20">
    <source>
        <dbReference type="SAM" id="Phobius"/>
    </source>
</evidence>
<evidence type="ECO:0000256" key="19">
    <source>
        <dbReference type="PROSITE-ProRule" id="PRU00169"/>
    </source>
</evidence>
<dbReference type="PANTHER" id="PTHR43047:SF68">
    <property type="entry name" value="HISTIDINE KINASE 5"/>
    <property type="match status" value="1"/>
</dbReference>
<dbReference type="PRINTS" id="PR00344">
    <property type="entry name" value="BCTRLSENSOR"/>
</dbReference>
<protein>
    <recommendedName>
        <fullName evidence="17">Virulence sensor protein BvgS</fullName>
        <ecNumber evidence="3">2.7.13.3</ecNumber>
    </recommendedName>
</protein>
<evidence type="ECO:0000256" key="4">
    <source>
        <dbReference type="ARBA" id="ARBA00022475"/>
    </source>
</evidence>
<evidence type="ECO:0000256" key="1">
    <source>
        <dbReference type="ARBA" id="ARBA00000085"/>
    </source>
</evidence>
<evidence type="ECO:0000259" key="21">
    <source>
        <dbReference type="PROSITE" id="PS50109"/>
    </source>
</evidence>
<dbReference type="InterPro" id="IPR003594">
    <property type="entry name" value="HATPase_dom"/>
</dbReference>
<comment type="function">
    <text evidence="16">Member of the two-component regulatory system BvgS/BvgA. Phosphorylates BvgA via a four-step phosphorelay in response to environmental signals.</text>
</comment>
<dbReference type="InterPro" id="IPR001789">
    <property type="entry name" value="Sig_transdc_resp-reg_receiver"/>
</dbReference>
<dbReference type="SMART" id="SM00388">
    <property type="entry name" value="HisKA"/>
    <property type="match status" value="1"/>
</dbReference>
<dbReference type="InterPro" id="IPR036890">
    <property type="entry name" value="HATPase_C_sf"/>
</dbReference>
<dbReference type="GO" id="GO:0009927">
    <property type="term" value="F:histidine phosphotransfer kinase activity"/>
    <property type="evidence" value="ECO:0007669"/>
    <property type="project" value="TreeGrafter"/>
</dbReference>
<evidence type="ECO:0000259" key="22">
    <source>
        <dbReference type="PROSITE" id="PS50110"/>
    </source>
</evidence>
<gene>
    <name evidence="24" type="ORF">FOC84_30150</name>
</gene>
<dbReference type="CDD" id="cd00082">
    <property type="entry name" value="HisKA"/>
    <property type="match status" value="1"/>
</dbReference>
<keyword evidence="7" id="KW-0808">Transferase</keyword>
<dbReference type="Proteomes" id="UP000500970">
    <property type="component" value="Chromosome"/>
</dbReference>
<dbReference type="GO" id="GO:0000155">
    <property type="term" value="F:phosphorelay sensor kinase activity"/>
    <property type="evidence" value="ECO:0007669"/>
    <property type="project" value="InterPro"/>
</dbReference>
<dbReference type="PROSITE" id="PS50110">
    <property type="entry name" value="RESPONSE_REGULATORY"/>
    <property type="match status" value="1"/>
</dbReference>
<keyword evidence="14" id="KW-0843">Virulence</keyword>
<feature type="modified residue" description="Phosphohistidine" evidence="18">
    <location>
        <position position="975"/>
    </location>
</feature>
<keyword evidence="10" id="KW-0418">Kinase</keyword>
<keyword evidence="25" id="KW-1185">Reference proteome</keyword>
<dbReference type="PROSITE" id="PS50109">
    <property type="entry name" value="HIS_KIN"/>
    <property type="match status" value="1"/>
</dbReference>
<dbReference type="CDD" id="cd17546">
    <property type="entry name" value="REC_hyHK_CKI1_RcsC-like"/>
    <property type="match status" value="1"/>
</dbReference>
<evidence type="ECO:0000256" key="6">
    <source>
        <dbReference type="ARBA" id="ARBA00022553"/>
    </source>
</evidence>
<evidence type="ECO:0000256" key="16">
    <source>
        <dbReference type="ARBA" id="ARBA00058004"/>
    </source>
</evidence>
<dbReference type="EMBL" id="CP053985">
    <property type="protein sequence ID" value="QKH38968.1"/>
    <property type="molecule type" value="Genomic_DNA"/>
</dbReference>
<dbReference type="Gene3D" id="3.40.50.2300">
    <property type="match status" value="1"/>
</dbReference>
<keyword evidence="8 20" id="KW-0812">Transmembrane</keyword>
<dbReference type="FunFam" id="3.30.565.10:FF:000010">
    <property type="entry name" value="Sensor histidine kinase RcsC"/>
    <property type="match status" value="1"/>
</dbReference>
<feature type="modified residue" description="4-aspartylphosphate" evidence="19">
    <location>
        <position position="855"/>
    </location>
</feature>
<dbReference type="Pfam" id="PF00512">
    <property type="entry name" value="HisKA"/>
    <property type="match status" value="1"/>
</dbReference>
<dbReference type="SUPFAM" id="SSF47384">
    <property type="entry name" value="Homodimeric domain of signal transducing histidine kinase"/>
    <property type="match status" value="1"/>
</dbReference>
<evidence type="ECO:0000256" key="13">
    <source>
        <dbReference type="ARBA" id="ARBA00023012"/>
    </source>
</evidence>
<evidence type="ECO:0000259" key="23">
    <source>
        <dbReference type="PROSITE" id="PS50894"/>
    </source>
</evidence>
<evidence type="ECO:0000256" key="12">
    <source>
        <dbReference type="ARBA" id="ARBA00022989"/>
    </source>
</evidence>
<evidence type="ECO:0000256" key="2">
    <source>
        <dbReference type="ARBA" id="ARBA00004429"/>
    </source>
</evidence>
<feature type="domain" description="HPt" evidence="23">
    <location>
        <begin position="936"/>
        <end position="1024"/>
    </location>
</feature>
<evidence type="ECO:0000313" key="24">
    <source>
        <dbReference type="EMBL" id="QKH38968.1"/>
    </source>
</evidence>
<evidence type="ECO:0000256" key="5">
    <source>
        <dbReference type="ARBA" id="ARBA00022519"/>
    </source>
</evidence>
<dbReference type="PROSITE" id="PS50894">
    <property type="entry name" value="HPT"/>
    <property type="match status" value="1"/>
</dbReference>
<feature type="domain" description="Response regulatory" evidence="22">
    <location>
        <begin position="806"/>
        <end position="919"/>
    </location>
</feature>
<feature type="transmembrane region" description="Helical" evidence="20">
    <location>
        <begin position="383"/>
        <end position="404"/>
    </location>
</feature>
<reference evidence="24 25" key="1">
    <citation type="submission" date="2020-05" db="EMBL/GenBank/DDBJ databases">
        <title>FDA dAtabase for Regulatory Grade micrObial Sequences (FDA-ARGOS): Supporting development and validation of Infectious Disease Dx tests.</title>
        <authorList>
            <person name="Sproer C."/>
            <person name="Gronow S."/>
            <person name="Severitt S."/>
            <person name="Schroder I."/>
            <person name="Tallon L."/>
            <person name="Sadzewicz L."/>
            <person name="Zhao X."/>
            <person name="Vavikolanu K."/>
            <person name="Mehta A."/>
            <person name="Aluvathingal J."/>
            <person name="Nadendla S."/>
            <person name="Myers T."/>
            <person name="Yan Y."/>
            <person name="Sichtig H."/>
        </authorList>
    </citation>
    <scope>NUCLEOTIDE SEQUENCE [LARGE SCALE GENOMIC DNA]</scope>
    <source>
        <strain evidence="24 25">FDAARGOS_790</strain>
    </source>
</reference>
<keyword evidence="11" id="KW-0547">Nucleotide-binding</keyword>
<evidence type="ECO:0000256" key="18">
    <source>
        <dbReference type="PROSITE-ProRule" id="PRU00110"/>
    </source>
</evidence>
<comment type="subcellular location">
    <subcellularLocation>
        <location evidence="2">Cell inner membrane</location>
        <topology evidence="2">Multi-pass membrane protein</topology>
    </subcellularLocation>
</comment>
<evidence type="ECO:0000256" key="15">
    <source>
        <dbReference type="ARBA" id="ARBA00023136"/>
    </source>
</evidence>
<evidence type="ECO:0000256" key="17">
    <source>
        <dbReference type="ARBA" id="ARBA00070152"/>
    </source>
</evidence>
<dbReference type="KEGG" id="apes:FOC84_30150"/>
<evidence type="ECO:0000256" key="9">
    <source>
        <dbReference type="ARBA" id="ARBA00022729"/>
    </source>
</evidence>
<keyword evidence="4" id="KW-1003">Cell membrane</keyword>
<dbReference type="Pfam" id="PF01627">
    <property type="entry name" value="Hpt"/>
    <property type="match status" value="1"/>
</dbReference>
<evidence type="ECO:0000256" key="3">
    <source>
        <dbReference type="ARBA" id="ARBA00012438"/>
    </source>
</evidence>
<dbReference type="Pfam" id="PF00072">
    <property type="entry name" value="Response_reg"/>
    <property type="match status" value="1"/>
</dbReference>
<keyword evidence="11" id="KW-0067">ATP-binding</keyword>
<dbReference type="InterPro" id="IPR008207">
    <property type="entry name" value="Sig_transdc_His_kin_Hpt_dom"/>
</dbReference>
<keyword evidence="15 20" id="KW-0472">Membrane</keyword>
<dbReference type="EC" id="2.7.13.3" evidence="3"/>
<feature type="domain" description="Histidine kinase" evidence="21">
    <location>
        <begin position="554"/>
        <end position="775"/>
    </location>
</feature>
<evidence type="ECO:0000256" key="14">
    <source>
        <dbReference type="ARBA" id="ARBA00023026"/>
    </source>
</evidence>
<accession>A0A7D4E159</accession>
<sequence>MPNSTATAGLGDLQDLLSAGVQHARELSLLARYHSVMLFGGGMVLSVLIVLAACLVLYNAAHAAIARLHTELMAHQSLVNLDLEGKQTAMRRGVINAELLWKARPVPTRETEAAFRAGHGRVQLQASVGLTPILAVADAAAADAAAADAAAADAAAADKHARYLGMLELQAYTATASQQERRSPLMAYGYSPNLRFLALMPAPRMDFPQLLERVGASDTADLISRLSYDLGALEDPDLAALWASTRRILWQPPALNPLTGQNVIKLVEPAFDGLQPFFIFVSDYPVGALAARLDGIPAGTAVALVDGDGRILLEADRARSITHPDGPVRTALTSHSWKQTGPKPQTHYQHGIFSVSGPLLDTGWTLVYAYPWRTVAAALLPSLALYLTVTILLLSTLWALLLWFNRKALVPVYRRSQHVFESEHMNRSIIASAQFGVGLVSCASGKALLQNAMMQRYSARAAAGVSLHGLLRDCHDRGDRDAWVQRDREVTLKLDDGRECELLVNIVKTRYHGDDVLLCSFSDATARKDIEKRREDARIAAIDAARAKSVFLATMSHEIRTPLNLVLGHLELLDRDPNAVGQGGRLRTVREASRALVDLINDILDVSRMESGQMTIERIPFDLAQVATQVVAMFEPAARAKGLRLSFKPHSGLAQFYAGDPTRIRQVLINLVGNAVKFTEAGEVEITATPGRGLAGGTGVQLRVRDTGIGMTPEQAARVFTLYAQTDGSISRRYGGTGLGLPISKKLVEMMDGTLSVACSTGRGSVFSVALPLQACQQTAAAAPLPAGPVGPRAAPASRGLAQDIRVLVVDDHPANRELILDQLAALGIAADAAEGAAAAMRWVRMRRYDMVLTDISMPEINGYALAQFLRARGPALPVVAVTAHVEPDELHSSAADFDAILLKPLSLRALQRTIREHIPQAPLGDEPLAFTDPATLPPDPAVLAALDSSLSASLAAIRDALERGDFQGVREQCHSIRGAFAMIGKTAVAELCMQMGQHAVAQDRAKLDERLPDLETAARAALR</sequence>
<keyword evidence="5" id="KW-0997">Cell inner membrane</keyword>
<keyword evidence="13" id="KW-0902">Two-component regulatory system</keyword>
<dbReference type="SUPFAM" id="SSF52172">
    <property type="entry name" value="CheY-like"/>
    <property type="match status" value="1"/>
</dbReference>
<dbReference type="GO" id="GO:0005886">
    <property type="term" value="C:plasma membrane"/>
    <property type="evidence" value="ECO:0007669"/>
    <property type="project" value="UniProtKB-SubCell"/>
</dbReference>
<dbReference type="SMART" id="SM00448">
    <property type="entry name" value="REC"/>
    <property type="match status" value="1"/>
</dbReference>
<dbReference type="SUPFAM" id="SSF55874">
    <property type="entry name" value="ATPase domain of HSP90 chaperone/DNA topoisomerase II/histidine kinase"/>
    <property type="match status" value="1"/>
</dbReference>
<organism evidence="24 25">
    <name type="scientific">Achromobacter pestifer</name>
    <dbReference type="NCBI Taxonomy" id="1353889"/>
    <lineage>
        <taxon>Bacteria</taxon>
        <taxon>Pseudomonadati</taxon>
        <taxon>Pseudomonadota</taxon>
        <taxon>Betaproteobacteria</taxon>
        <taxon>Burkholderiales</taxon>
        <taxon>Alcaligenaceae</taxon>
        <taxon>Achromobacter</taxon>
    </lineage>
</organism>
<dbReference type="SUPFAM" id="SSF47226">
    <property type="entry name" value="Histidine-containing phosphotransfer domain, HPT domain"/>
    <property type="match status" value="1"/>
</dbReference>
<keyword evidence="6 19" id="KW-0597">Phosphoprotein</keyword>
<dbReference type="PANTHER" id="PTHR43047">
    <property type="entry name" value="TWO-COMPONENT HISTIDINE PROTEIN KINASE"/>
    <property type="match status" value="1"/>
</dbReference>
<evidence type="ECO:0000256" key="8">
    <source>
        <dbReference type="ARBA" id="ARBA00022692"/>
    </source>
</evidence>
<dbReference type="InterPro" id="IPR005467">
    <property type="entry name" value="His_kinase_dom"/>
</dbReference>
<dbReference type="Gene3D" id="1.10.287.130">
    <property type="match status" value="1"/>
</dbReference>
<dbReference type="InterPro" id="IPR004358">
    <property type="entry name" value="Sig_transdc_His_kin-like_C"/>
</dbReference>
<comment type="catalytic activity">
    <reaction evidence="1">
        <text>ATP + protein L-histidine = ADP + protein N-phospho-L-histidine.</text>
        <dbReference type="EC" id="2.7.13.3"/>
    </reaction>
</comment>
<dbReference type="InterPro" id="IPR003661">
    <property type="entry name" value="HisK_dim/P_dom"/>
</dbReference>
<keyword evidence="12 20" id="KW-1133">Transmembrane helix</keyword>